<proteinExistence type="predicted"/>
<protein>
    <submittedName>
        <fullName evidence="2">PDC2</fullName>
    </submittedName>
</protein>
<reference evidence="2" key="1">
    <citation type="submission" date="2014-09" db="EMBL/GenBank/DDBJ databases">
        <authorList>
            <person name="Magalhaes I.L.F."/>
            <person name="Oliveira U."/>
            <person name="Santos F.R."/>
            <person name="Vidigal T.H.D.A."/>
            <person name="Brescovit A.D."/>
            <person name="Santos A.J."/>
        </authorList>
    </citation>
    <scope>NUCLEOTIDE SEQUENCE</scope>
    <source>
        <tissue evidence="2">Shoot tissue taken approximately 20 cm above the soil surface</tissue>
    </source>
</reference>
<sequence>MWVSISQDPARIERAEQSPMEDQGGVSRVGAERASETVIQYDFLGGLRGFGFDVY</sequence>
<accession>A0A0A9F4D0</accession>
<name>A0A0A9F4D0_ARUDO</name>
<reference evidence="2" key="2">
    <citation type="journal article" date="2015" name="Data Brief">
        <title>Shoot transcriptome of the giant reed, Arundo donax.</title>
        <authorList>
            <person name="Barrero R.A."/>
            <person name="Guerrero F.D."/>
            <person name="Moolhuijzen P."/>
            <person name="Goolsby J.A."/>
            <person name="Tidwell J."/>
            <person name="Bellgard S.E."/>
            <person name="Bellgard M.I."/>
        </authorList>
    </citation>
    <scope>NUCLEOTIDE SEQUENCE</scope>
    <source>
        <tissue evidence="2">Shoot tissue taken approximately 20 cm above the soil surface</tissue>
    </source>
</reference>
<dbReference type="EMBL" id="GBRH01192885">
    <property type="protein sequence ID" value="JAE05011.1"/>
    <property type="molecule type" value="Transcribed_RNA"/>
</dbReference>
<evidence type="ECO:0000313" key="2">
    <source>
        <dbReference type="EMBL" id="JAE05011.1"/>
    </source>
</evidence>
<dbReference type="AlphaFoldDB" id="A0A0A9F4D0"/>
<organism evidence="2">
    <name type="scientific">Arundo donax</name>
    <name type="common">Giant reed</name>
    <name type="synonym">Donax arundinaceus</name>
    <dbReference type="NCBI Taxonomy" id="35708"/>
    <lineage>
        <taxon>Eukaryota</taxon>
        <taxon>Viridiplantae</taxon>
        <taxon>Streptophyta</taxon>
        <taxon>Embryophyta</taxon>
        <taxon>Tracheophyta</taxon>
        <taxon>Spermatophyta</taxon>
        <taxon>Magnoliopsida</taxon>
        <taxon>Liliopsida</taxon>
        <taxon>Poales</taxon>
        <taxon>Poaceae</taxon>
        <taxon>PACMAD clade</taxon>
        <taxon>Arundinoideae</taxon>
        <taxon>Arundineae</taxon>
        <taxon>Arundo</taxon>
    </lineage>
</organism>
<evidence type="ECO:0000256" key="1">
    <source>
        <dbReference type="SAM" id="MobiDB-lite"/>
    </source>
</evidence>
<feature type="region of interest" description="Disordered" evidence="1">
    <location>
        <begin position="1"/>
        <end position="29"/>
    </location>
</feature>